<evidence type="ECO:0000256" key="3">
    <source>
        <dbReference type="ARBA" id="ARBA00023002"/>
    </source>
</evidence>
<feature type="non-terminal residue" evidence="6">
    <location>
        <position position="1"/>
    </location>
</feature>
<dbReference type="SUPFAM" id="SSF51735">
    <property type="entry name" value="NAD(P)-binding Rossmann-fold domains"/>
    <property type="match status" value="1"/>
</dbReference>
<dbReference type="InterPro" id="IPR013154">
    <property type="entry name" value="ADH-like_N"/>
</dbReference>
<dbReference type="SUPFAM" id="SSF50129">
    <property type="entry name" value="GroES-like"/>
    <property type="match status" value="1"/>
</dbReference>
<gene>
    <name evidence="6" type="ORF">S03H2_14783</name>
</gene>
<evidence type="ECO:0000259" key="5">
    <source>
        <dbReference type="Pfam" id="PF08240"/>
    </source>
</evidence>
<dbReference type="Pfam" id="PF08240">
    <property type="entry name" value="ADH_N"/>
    <property type="match status" value="1"/>
</dbReference>
<comment type="caution">
    <text evidence="6">The sequence shown here is derived from an EMBL/GenBank/DDBJ whole genome shotgun (WGS) entry which is preliminary data.</text>
</comment>
<dbReference type="InterPro" id="IPR011032">
    <property type="entry name" value="GroES-like_sf"/>
</dbReference>
<keyword evidence="2" id="KW-0862">Zinc</keyword>
<keyword evidence="3" id="KW-0560">Oxidoreductase</keyword>
<dbReference type="GO" id="GO:0016491">
    <property type="term" value="F:oxidoreductase activity"/>
    <property type="evidence" value="ECO:0007669"/>
    <property type="project" value="UniProtKB-KW"/>
</dbReference>
<dbReference type="Gene3D" id="3.90.180.10">
    <property type="entry name" value="Medium-chain alcohol dehydrogenases, catalytic domain"/>
    <property type="match status" value="1"/>
</dbReference>
<keyword evidence="1" id="KW-0479">Metal-binding</keyword>
<accession>X1HKD0</accession>
<evidence type="ECO:0000313" key="6">
    <source>
        <dbReference type="EMBL" id="GAH45778.1"/>
    </source>
</evidence>
<protein>
    <recommendedName>
        <fullName evidence="7">Enoyl reductase (ER) domain-containing protein</fullName>
    </recommendedName>
</protein>
<dbReference type="Gene3D" id="3.40.50.720">
    <property type="entry name" value="NAD(P)-binding Rossmann-like Domain"/>
    <property type="match status" value="1"/>
</dbReference>
<sequence length="291" mass="32532">GHEVSGTIDELGSEVKGFKQGDKVAAYCINYCGKCYYCRKGLTHYCVDFDKNIMSDHWDGGYAEYVKVPQKLLLKLPEDVSVKLGNLSLDTIGVPYGAFMEVDITKDKSIAIYGCGPIGLSFIKILNLRDIYDVYAVDIVENKLQLAKEFGAKVTINATKEDPVKLMRDMTEGLGVDMAFDTSNTVDALKSAIYSVRKGGNVYPIGEHPSLPSDLSEIFISDILVHRHLGVRGLMYFPVGEHQHIIDVLRKGKESFEKLITHVFPLEKIDKAFHTFFEDDESIRVLVKPRG</sequence>
<evidence type="ECO:0000256" key="1">
    <source>
        <dbReference type="ARBA" id="ARBA00022723"/>
    </source>
</evidence>
<organism evidence="6">
    <name type="scientific">marine sediment metagenome</name>
    <dbReference type="NCBI Taxonomy" id="412755"/>
    <lineage>
        <taxon>unclassified sequences</taxon>
        <taxon>metagenomes</taxon>
        <taxon>ecological metagenomes</taxon>
    </lineage>
</organism>
<dbReference type="EMBL" id="BARU01007509">
    <property type="protein sequence ID" value="GAH45778.1"/>
    <property type="molecule type" value="Genomic_DNA"/>
</dbReference>
<dbReference type="AlphaFoldDB" id="X1HKD0"/>
<name>X1HKD0_9ZZZZ</name>
<feature type="domain" description="Alcohol dehydrogenase-like C-terminal" evidence="4">
    <location>
        <begin position="117"/>
        <end position="236"/>
    </location>
</feature>
<evidence type="ECO:0008006" key="7">
    <source>
        <dbReference type="Google" id="ProtNLM"/>
    </source>
</evidence>
<dbReference type="InterPro" id="IPR013149">
    <property type="entry name" value="ADH-like_C"/>
</dbReference>
<dbReference type="PANTHER" id="PTHR43401">
    <property type="entry name" value="L-THREONINE 3-DEHYDROGENASE"/>
    <property type="match status" value="1"/>
</dbReference>
<dbReference type="InterPro" id="IPR050129">
    <property type="entry name" value="Zn_alcohol_dh"/>
</dbReference>
<dbReference type="InterPro" id="IPR002328">
    <property type="entry name" value="ADH_Zn_CS"/>
</dbReference>
<dbReference type="PROSITE" id="PS00059">
    <property type="entry name" value="ADH_ZINC"/>
    <property type="match status" value="1"/>
</dbReference>
<dbReference type="InterPro" id="IPR036291">
    <property type="entry name" value="NAD(P)-bd_dom_sf"/>
</dbReference>
<evidence type="ECO:0000259" key="4">
    <source>
        <dbReference type="Pfam" id="PF00107"/>
    </source>
</evidence>
<evidence type="ECO:0000256" key="2">
    <source>
        <dbReference type="ARBA" id="ARBA00022833"/>
    </source>
</evidence>
<dbReference type="GO" id="GO:0008270">
    <property type="term" value="F:zinc ion binding"/>
    <property type="evidence" value="ECO:0007669"/>
    <property type="project" value="InterPro"/>
</dbReference>
<dbReference type="Pfam" id="PF00107">
    <property type="entry name" value="ADH_zinc_N"/>
    <property type="match status" value="1"/>
</dbReference>
<reference evidence="6" key="1">
    <citation type="journal article" date="2014" name="Front. Microbiol.">
        <title>High frequency of phylogenetically diverse reductive dehalogenase-homologous genes in deep subseafloor sedimentary metagenomes.</title>
        <authorList>
            <person name="Kawai M."/>
            <person name="Futagami T."/>
            <person name="Toyoda A."/>
            <person name="Takaki Y."/>
            <person name="Nishi S."/>
            <person name="Hori S."/>
            <person name="Arai W."/>
            <person name="Tsubouchi T."/>
            <person name="Morono Y."/>
            <person name="Uchiyama I."/>
            <person name="Ito T."/>
            <person name="Fujiyama A."/>
            <person name="Inagaki F."/>
            <person name="Takami H."/>
        </authorList>
    </citation>
    <scope>NUCLEOTIDE SEQUENCE</scope>
    <source>
        <strain evidence="6">Expedition CK06-06</strain>
    </source>
</reference>
<feature type="domain" description="Alcohol dehydrogenase-like N-terminal" evidence="5">
    <location>
        <begin position="1"/>
        <end position="78"/>
    </location>
</feature>
<dbReference type="PANTHER" id="PTHR43401:SF2">
    <property type="entry name" value="L-THREONINE 3-DEHYDROGENASE"/>
    <property type="match status" value="1"/>
</dbReference>
<proteinExistence type="predicted"/>